<name>A0A2R8BXU1_9RHOB</name>
<dbReference type="InterPro" id="IPR011104">
    <property type="entry name" value="Hpr_kin/Pase_C"/>
</dbReference>
<dbReference type="SUPFAM" id="SSF53795">
    <property type="entry name" value="PEP carboxykinase-like"/>
    <property type="match status" value="1"/>
</dbReference>
<organism evidence="2 3">
    <name type="scientific">Palleronia abyssalis</name>
    <dbReference type="NCBI Taxonomy" id="1501240"/>
    <lineage>
        <taxon>Bacteria</taxon>
        <taxon>Pseudomonadati</taxon>
        <taxon>Pseudomonadota</taxon>
        <taxon>Alphaproteobacteria</taxon>
        <taxon>Rhodobacterales</taxon>
        <taxon>Roseobacteraceae</taxon>
        <taxon>Palleronia</taxon>
    </lineage>
</organism>
<dbReference type="RefSeq" id="WP_245897640.1">
    <property type="nucleotide sequence ID" value="NZ_ONZF01000006.1"/>
</dbReference>
<dbReference type="EC" id="2.7.11.-" evidence="2"/>
<dbReference type="CDD" id="cd01918">
    <property type="entry name" value="HprK_C"/>
    <property type="match status" value="1"/>
</dbReference>
<dbReference type="GO" id="GO:0006109">
    <property type="term" value="P:regulation of carbohydrate metabolic process"/>
    <property type="evidence" value="ECO:0007669"/>
    <property type="project" value="InterPro"/>
</dbReference>
<keyword evidence="2" id="KW-0418">Kinase</keyword>
<dbReference type="Pfam" id="PF07475">
    <property type="entry name" value="Hpr_kinase_C"/>
    <property type="match status" value="1"/>
</dbReference>
<dbReference type="Proteomes" id="UP000244912">
    <property type="component" value="Unassembled WGS sequence"/>
</dbReference>
<protein>
    <submittedName>
        <fullName evidence="2">HPr kinase/phosphorylase</fullName>
        <ecNumber evidence="2">2.7.11.-</ecNumber>
    </submittedName>
</protein>
<dbReference type="GO" id="GO:0000155">
    <property type="term" value="F:phosphorelay sensor kinase activity"/>
    <property type="evidence" value="ECO:0007669"/>
    <property type="project" value="InterPro"/>
</dbReference>
<dbReference type="Gene3D" id="3.40.50.300">
    <property type="entry name" value="P-loop containing nucleotide triphosphate hydrolases"/>
    <property type="match status" value="1"/>
</dbReference>
<sequence>MTPTAQLTLHASAVALNGRGLLIRGAAGQGKSALALAMLARGATLISDDRTCLAARQRGIVAWAPTAILGLIEARGVGLLTAEVAPPTGIEMVVDLDAEPAERLPRAQECDILGASIPLVAGAGNVHLSDAMLQFLKTGRRINE</sequence>
<dbReference type="AlphaFoldDB" id="A0A2R8BXU1"/>
<dbReference type="EMBL" id="ONZF01000006">
    <property type="protein sequence ID" value="SPJ24942.1"/>
    <property type="molecule type" value="Genomic_DNA"/>
</dbReference>
<evidence type="ECO:0000313" key="2">
    <source>
        <dbReference type="EMBL" id="SPJ24942.1"/>
    </source>
</evidence>
<accession>A0A2R8BXU1</accession>
<dbReference type="GO" id="GO:0005524">
    <property type="term" value="F:ATP binding"/>
    <property type="evidence" value="ECO:0007669"/>
    <property type="project" value="InterPro"/>
</dbReference>
<keyword evidence="2" id="KW-0808">Transferase</keyword>
<evidence type="ECO:0000313" key="3">
    <source>
        <dbReference type="Proteomes" id="UP000244912"/>
    </source>
</evidence>
<proteinExistence type="predicted"/>
<dbReference type="InterPro" id="IPR027417">
    <property type="entry name" value="P-loop_NTPase"/>
</dbReference>
<feature type="domain" description="HPr kinase/phosphorylase C-terminal" evidence="1">
    <location>
        <begin position="6"/>
        <end position="96"/>
    </location>
</feature>
<evidence type="ECO:0000259" key="1">
    <source>
        <dbReference type="Pfam" id="PF07475"/>
    </source>
</evidence>
<gene>
    <name evidence="2" type="primary">hprK</name>
    <name evidence="2" type="ORF">PAA8504_02784</name>
</gene>
<reference evidence="2 3" key="1">
    <citation type="submission" date="2018-03" db="EMBL/GenBank/DDBJ databases">
        <authorList>
            <person name="Keele B.F."/>
        </authorList>
    </citation>
    <scope>NUCLEOTIDE SEQUENCE [LARGE SCALE GENOMIC DNA]</scope>
    <source>
        <strain evidence="2 3">CECT 8504</strain>
    </source>
</reference>
<keyword evidence="3" id="KW-1185">Reference proteome</keyword>